<dbReference type="InterPro" id="IPR001245">
    <property type="entry name" value="Ser-Thr/Tyr_kinase_cat_dom"/>
</dbReference>
<feature type="domain" description="Protein kinase" evidence="23">
    <location>
        <begin position="747"/>
        <end position="1016"/>
    </location>
</feature>
<evidence type="ECO:0000256" key="4">
    <source>
        <dbReference type="ARBA" id="ARBA00022527"/>
    </source>
</evidence>
<dbReference type="InterPro" id="IPR001611">
    <property type="entry name" value="Leu-rich_rpt"/>
</dbReference>
<dbReference type="Pfam" id="PF07714">
    <property type="entry name" value="PK_Tyr_Ser-Thr"/>
    <property type="match status" value="1"/>
</dbReference>
<name>A0A9D3ZTS3_9ROSI</name>
<dbReference type="FunFam" id="3.80.10.10:FF:000400">
    <property type="entry name" value="Nuclear pore complex protein NUP107"/>
    <property type="match status" value="1"/>
</dbReference>
<keyword evidence="3" id="KW-1003">Cell membrane</keyword>
<dbReference type="PRINTS" id="PR00019">
    <property type="entry name" value="LEURICHRPT"/>
</dbReference>
<dbReference type="FunFam" id="3.80.10.10:FF:000383">
    <property type="entry name" value="Leucine-rich repeat receptor protein kinase EMS1"/>
    <property type="match status" value="1"/>
</dbReference>
<dbReference type="Pfam" id="PF00560">
    <property type="entry name" value="LRR_1"/>
    <property type="match status" value="6"/>
</dbReference>
<keyword evidence="13 20" id="KW-0067">ATP-binding</keyword>
<proteinExistence type="predicted"/>
<evidence type="ECO:0000256" key="6">
    <source>
        <dbReference type="ARBA" id="ARBA00022614"/>
    </source>
</evidence>
<reference evidence="24 25" key="1">
    <citation type="journal article" date="2021" name="Plant Biotechnol. J.">
        <title>Multi-omics assisted identification of the key and species-specific regulatory components of drought-tolerant mechanisms in Gossypium stocksii.</title>
        <authorList>
            <person name="Yu D."/>
            <person name="Ke L."/>
            <person name="Zhang D."/>
            <person name="Wu Y."/>
            <person name="Sun Y."/>
            <person name="Mei J."/>
            <person name="Sun J."/>
            <person name="Sun Y."/>
        </authorList>
    </citation>
    <scope>NUCLEOTIDE SEQUENCE [LARGE SCALE GENOMIC DNA]</scope>
    <source>
        <strain evidence="25">cv. E1</strain>
        <tissue evidence="24">Leaf</tissue>
    </source>
</reference>
<dbReference type="SUPFAM" id="SSF56112">
    <property type="entry name" value="Protein kinase-like (PK-like)"/>
    <property type="match status" value="1"/>
</dbReference>
<evidence type="ECO:0000256" key="7">
    <source>
        <dbReference type="ARBA" id="ARBA00022679"/>
    </source>
</evidence>
<dbReference type="InterPro" id="IPR051716">
    <property type="entry name" value="Plant_RL_S/T_kinase"/>
</dbReference>
<dbReference type="InterPro" id="IPR000719">
    <property type="entry name" value="Prot_kinase_dom"/>
</dbReference>
<evidence type="ECO:0000259" key="23">
    <source>
        <dbReference type="PROSITE" id="PS50011"/>
    </source>
</evidence>
<dbReference type="SMART" id="SM00365">
    <property type="entry name" value="LRR_SD22"/>
    <property type="match status" value="7"/>
</dbReference>
<dbReference type="SMART" id="SM00369">
    <property type="entry name" value="LRR_TYP"/>
    <property type="match status" value="8"/>
</dbReference>
<dbReference type="EC" id="2.7.11.1" evidence="2"/>
<dbReference type="SUPFAM" id="SSF52047">
    <property type="entry name" value="RNI-like"/>
    <property type="match status" value="1"/>
</dbReference>
<evidence type="ECO:0000256" key="2">
    <source>
        <dbReference type="ARBA" id="ARBA00012513"/>
    </source>
</evidence>
<dbReference type="FunFam" id="3.80.10.10:FF:000416">
    <property type="entry name" value="Probable leucine-rich repeat receptor-like protein kinase At5g63930"/>
    <property type="match status" value="1"/>
</dbReference>
<evidence type="ECO:0000256" key="22">
    <source>
        <dbReference type="SAM" id="SignalP"/>
    </source>
</evidence>
<dbReference type="PANTHER" id="PTHR48053:SF139">
    <property type="entry name" value="LRR RECEPTOR-LIKE KINASE FAMILY PROTEIN"/>
    <property type="match status" value="1"/>
</dbReference>
<keyword evidence="8 21" id="KW-0812">Transmembrane</keyword>
<keyword evidence="25" id="KW-1185">Reference proteome</keyword>
<evidence type="ECO:0000313" key="25">
    <source>
        <dbReference type="Proteomes" id="UP000828251"/>
    </source>
</evidence>
<dbReference type="SUPFAM" id="SSF52058">
    <property type="entry name" value="L domain-like"/>
    <property type="match status" value="1"/>
</dbReference>
<evidence type="ECO:0000256" key="18">
    <source>
        <dbReference type="ARBA" id="ARBA00047899"/>
    </source>
</evidence>
<dbReference type="GO" id="GO:0004674">
    <property type="term" value="F:protein serine/threonine kinase activity"/>
    <property type="evidence" value="ECO:0007669"/>
    <property type="project" value="UniProtKB-KW"/>
</dbReference>
<feature type="transmembrane region" description="Helical" evidence="21">
    <location>
        <begin position="680"/>
        <end position="703"/>
    </location>
</feature>
<dbReference type="FunFam" id="1.10.510.10:FF:000445">
    <property type="entry name" value="MDIS1-interacting receptor like kinase 2"/>
    <property type="match status" value="1"/>
</dbReference>
<keyword evidence="7" id="KW-0808">Transferase</keyword>
<dbReference type="InterPro" id="IPR003591">
    <property type="entry name" value="Leu-rich_rpt_typical-subtyp"/>
</dbReference>
<dbReference type="InterPro" id="IPR013210">
    <property type="entry name" value="LRR_N_plant-typ"/>
</dbReference>
<feature type="chain" id="PRO_5038416401" description="non-specific serine/threonine protein kinase" evidence="22">
    <location>
        <begin position="28"/>
        <end position="1016"/>
    </location>
</feature>
<evidence type="ECO:0000256" key="21">
    <source>
        <dbReference type="SAM" id="Phobius"/>
    </source>
</evidence>
<dbReference type="Gene3D" id="3.80.10.10">
    <property type="entry name" value="Ribonuclease Inhibitor"/>
    <property type="match status" value="3"/>
</dbReference>
<dbReference type="PROSITE" id="PS00107">
    <property type="entry name" value="PROTEIN_KINASE_ATP"/>
    <property type="match status" value="1"/>
</dbReference>
<dbReference type="PANTHER" id="PTHR48053">
    <property type="entry name" value="LEUCINE RICH REPEAT FAMILY PROTEIN, EXPRESSED"/>
    <property type="match status" value="1"/>
</dbReference>
<comment type="subcellular location">
    <subcellularLocation>
        <location evidence="1">Cell membrane</location>
        <topology evidence="1">Single-pass type I membrane protein</topology>
    </subcellularLocation>
</comment>
<evidence type="ECO:0000256" key="1">
    <source>
        <dbReference type="ARBA" id="ARBA00004251"/>
    </source>
</evidence>
<dbReference type="Proteomes" id="UP000828251">
    <property type="component" value="Unassembled WGS sequence"/>
</dbReference>
<dbReference type="PROSITE" id="PS00109">
    <property type="entry name" value="PROTEIN_KINASE_TYR"/>
    <property type="match status" value="1"/>
</dbReference>
<dbReference type="AlphaFoldDB" id="A0A9D3ZTS3"/>
<evidence type="ECO:0000256" key="15">
    <source>
        <dbReference type="ARBA" id="ARBA00023136"/>
    </source>
</evidence>
<evidence type="ECO:0000256" key="11">
    <source>
        <dbReference type="ARBA" id="ARBA00022741"/>
    </source>
</evidence>
<keyword evidence="15 21" id="KW-0472">Membrane</keyword>
<evidence type="ECO:0000256" key="16">
    <source>
        <dbReference type="ARBA" id="ARBA00023170"/>
    </source>
</evidence>
<dbReference type="FunFam" id="3.80.10.10:FF:000177">
    <property type="entry name" value="Leucine-rich repeat receptor-like serine/threonine-protein kinase At1g17230"/>
    <property type="match status" value="1"/>
</dbReference>
<comment type="catalytic activity">
    <reaction evidence="19">
        <text>L-seryl-[protein] + ATP = O-phospho-L-seryl-[protein] + ADP + H(+)</text>
        <dbReference type="Rhea" id="RHEA:17989"/>
        <dbReference type="Rhea" id="RHEA-COMP:9863"/>
        <dbReference type="Rhea" id="RHEA-COMP:11604"/>
        <dbReference type="ChEBI" id="CHEBI:15378"/>
        <dbReference type="ChEBI" id="CHEBI:29999"/>
        <dbReference type="ChEBI" id="CHEBI:30616"/>
        <dbReference type="ChEBI" id="CHEBI:83421"/>
        <dbReference type="ChEBI" id="CHEBI:456216"/>
        <dbReference type="EC" id="2.7.11.1"/>
    </reaction>
</comment>
<keyword evidence="9 22" id="KW-0732">Signal</keyword>
<dbReference type="Pfam" id="PF08263">
    <property type="entry name" value="LRRNT_2"/>
    <property type="match status" value="1"/>
</dbReference>
<keyword evidence="6" id="KW-0433">Leucine-rich repeat</keyword>
<comment type="caution">
    <text evidence="24">The sequence shown here is derived from an EMBL/GenBank/DDBJ whole genome shotgun (WGS) entry which is preliminary data.</text>
</comment>
<dbReference type="EMBL" id="JAIQCV010000009">
    <property type="protein sequence ID" value="KAH1065333.1"/>
    <property type="molecule type" value="Genomic_DNA"/>
</dbReference>
<evidence type="ECO:0000313" key="24">
    <source>
        <dbReference type="EMBL" id="KAH1065333.1"/>
    </source>
</evidence>
<dbReference type="InterPro" id="IPR011009">
    <property type="entry name" value="Kinase-like_dom_sf"/>
</dbReference>
<keyword evidence="14 21" id="KW-1133">Transmembrane helix</keyword>
<evidence type="ECO:0000256" key="3">
    <source>
        <dbReference type="ARBA" id="ARBA00022475"/>
    </source>
</evidence>
<dbReference type="Gene3D" id="1.10.510.10">
    <property type="entry name" value="Transferase(Phosphotransferase) domain 1"/>
    <property type="match status" value="1"/>
</dbReference>
<dbReference type="Pfam" id="PF13855">
    <property type="entry name" value="LRR_8"/>
    <property type="match status" value="1"/>
</dbReference>
<sequence length="1016" mass="112118">MMKRIALLASLLLLVVTLHACLSHAHSNSTAEALALLDWKASLLSLTNPSVLPSWTVSSRNAEANPCSWFGVHCKGDSVYRINLMSYGVKGSFHAFPFSSLPNLKELDLSINGLFRTIPPQINQLSNLTYLDLSYNQLSGKVPPQIGQLIHLRTLHLIQNLLNSSIPEEIGQLKSLEELSLQNNYLNGSIPSSLGNLASLTYLYMLNNSLSGNIPSEIGNLSSLQELYIDNNQLTGSIPSTFGNLKHLRLLHLSTNSLSGSIPSEFGHMESLNELELFKNNLSGFIPPSLGNLTDLTILHLYENKLFGPIPEELGNLKLLAFLEVSQNQLNGSIPSSFANLSNLETLFLRDNQLSGPIPQEIGNFMKMWMLELDENQFTGQLPQNICRGGTLEYFIANDNHFRGPIPKDLKNCSSLKRVRLERNRLTGNISEDFGVYPSLKFISLSDNDFYGEISPQWASCNNLSSLQIARNNISGRIPPELGNSTQLQALDLSSNHLVGEIPKELTKLASLTKLILSGNQLSGGIPMEVGSFSQLEYLDLSANRLSQSIPETIGDMLKLYYLNLSSNNFSLGIPPQIGKLVQVNELDLSHNVLSGEIPTQIQSLQSLSYNNLSGNITFFNELRGLVQVDIGHNELEGPVPDVPAFQNASIQALEGNKGLCGDVSGLKPCKLSRNGHHKLLYATMFPLLGAAILSIAILALFFGFKKQGKDADEESESAMINENLFRIASFDGRMLYSEIISATNNFDSQCCIGEGGYGNVYRAELSSGDIIAVKKVHPQLADEVRAAKEFQNEVMAFIDIRHRNIVKFHGFYWSAEQSFLVYKYLEKGSLATNLSNEEAGKELDWDKRVNIIKGVAHALSYLHHDCSPPIVHRDLTSNNVLLDLEFEAHISDFGMAKLLNPDSSNWTNLAGTYGYVAPELAYTMKVTEKCDVYSFGVLIMEIIMGAHPGDLISTLPSSSLEKQLLVKDVLDQRPLPPSPDVQDQLMSVMTIAFMCLTHNPRSRPTMYAVSLLLAN</sequence>
<evidence type="ECO:0000256" key="20">
    <source>
        <dbReference type="PROSITE-ProRule" id="PRU10141"/>
    </source>
</evidence>
<keyword evidence="16" id="KW-0675">Receptor</keyword>
<evidence type="ECO:0000256" key="5">
    <source>
        <dbReference type="ARBA" id="ARBA00022553"/>
    </source>
</evidence>
<comment type="catalytic activity">
    <reaction evidence="18">
        <text>L-threonyl-[protein] + ATP = O-phospho-L-threonyl-[protein] + ADP + H(+)</text>
        <dbReference type="Rhea" id="RHEA:46608"/>
        <dbReference type="Rhea" id="RHEA-COMP:11060"/>
        <dbReference type="Rhea" id="RHEA-COMP:11605"/>
        <dbReference type="ChEBI" id="CHEBI:15378"/>
        <dbReference type="ChEBI" id="CHEBI:30013"/>
        <dbReference type="ChEBI" id="CHEBI:30616"/>
        <dbReference type="ChEBI" id="CHEBI:61977"/>
        <dbReference type="ChEBI" id="CHEBI:456216"/>
        <dbReference type="EC" id="2.7.11.1"/>
    </reaction>
</comment>
<evidence type="ECO:0000256" key="8">
    <source>
        <dbReference type="ARBA" id="ARBA00022692"/>
    </source>
</evidence>
<dbReference type="OrthoDB" id="676979at2759"/>
<accession>A0A9D3ZTS3</accession>
<feature type="binding site" evidence="20">
    <location>
        <position position="776"/>
    </location>
    <ligand>
        <name>ATP</name>
        <dbReference type="ChEBI" id="CHEBI:30616"/>
    </ligand>
</feature>
<evidence type="ECO:0000256" key="13">
    <source>
        <dbReference type="ARBA" id="ARBA00022840"/>
    </source>
</evidence>
<keyword evidence="10" id="KW-0677">Repeat</keyword>
<dbReference type="Pfam" id="PF23598">
    <property type="entry name" value="LRR_14"/>
    <property type="match status" value="1"/>
</dbReference>
<keyword evidence="12" id="KW-0418">Kinase</keyword>
<feature type="signal peptide" evidence="22">
    <location>
        <begin position="1"/>
        <end position="27"/>
    </location>
</feature>
<keyword evidence="17" id="KW-0325">Glycoprotein</keyword>
<keyword evidence="5" id="KW-0597">Phosphoprotein</keyword>
<keyword evidence="4" id="KW-0723">Serine/threonine-protein kinase</keyword>
<evidence type="ECO:0000256" key="14">
    <source>
        <dbReference type="ARBA" id="ARBA00022989"/>
    </source>
</evidence>
<keyword evidence="11 20" id="KW-0547">Nucleotide-binding</keyword>
<dbReference type="FunFam" id="3.30.200.20:FF:000309">
    <property type="entry name" value="Leucine-rich repeat receptor protein kinase MSP1"/>
    <property type="match status" value="1"/>
</dbReference>
<dbReference type="Gene3D" id="3.30.200.20">
    <property type="entry name" value="Phosphorylase Kinase, domain 1"/>
    <property type="match status" value="1"/>
</dbReference>
<dbReference type="GO" id="GO:0005886">
    <property type="term" value="C:plasma membrane"/>
    <property type="evidence" value="ECO:0007669"/>
    <property type="project" value="UniProtKB-SubCell"/>
</dbReference>
<evidence type="ECO:0000256" key="17">
    <source>
        <dbReference type="ARBA" id="ARBA00023180"/>
    </source>
</evidence>
<evidence type="ECO:0000256" key="9">
    <source>
        <dbReference type="ARBA" id="ARBA00022729"/>
    </source>
</evidence>
<dbReference type="InterPro" id="IPR055414">
    <property type="entry name" value="LRR_R13L4/SHOC2-like"/>
</dbReference>
<dbReference type="GO" id="GO:0005524">
    <property type="term" value="F:ATP binding"/>
    <property type="evidence" value="ECO:0007669"/>
    <property type="project" value="UniProtKB-UniRule"/>
</dbReference>
<dbReference type="InterPro" id="IPR032675">
    <property type="entry name" value="LRR_dom_sf"/>
</dbReference>
<evidence type="ECO:0000256" key="12">
    <source>
        <dbReference type="ARBA" id="ARBA00022777"/>
    </source>
</evidence>
<dbReference type="PROSITE" id="PS50011">
    <property type="entry name" value="PROTEIN_KINASE_DOM"/>
    <property type="match status" value="1"/>
</dbReference>
<dbReference type="InterPro" id="IPR008266">
    <property type="entry name" value="Tyr_kinase_AS"/>
</dbReference>
<protein>
    <recommendedName>
        <fullName evidence="2">non-specific serine/threonine protein kinase</fullName>
        <ecNumber evidence="2">2.7.11.1</ecNumber>
    </recommendedName>
</protein>
<evidence type="ECO:0000256" key="19">
    <source>
        <dbReference type="ARBA" id="ARBA00048679"/>
    </source>
</evidence>
<dbReference type="InterPro" id="IPR017441">
    <property type="entry name" value="Protein_kinase_ATP_BS"/>
</dbReference>
<gene>
    <name evidence="24" type="ORF">J1N35_030320</name>
</gene>
<evidence type="ECO:0000256" key="10">
    <source>
        <dbReference type="ARBA" id="ARBA00022737"/>
    </source>
</evidence>
<organism evidence="24 25">
    <name type="scientific">Gossypium stocksii</name>
    <dbReference type="NCBI Taxonomy" id="47602"/>
    <lineage>
        <taxon>Eukaryota</taxon>
        <taxon>Viridiplantae</taxon>
        <taxon>Streptophyta</taxon>
        <taxon>Embryophyta</taxon>
        <taxon>Tracheophyta</taxon>
        <taxon>Spermatophyta</taxon>
        <taxon>Magnoliopsida</taxon>
        <taxon>eudicotyledons</taxon>
        <taxon>Gunneridae</taxon>
        <taxon>Pentapetalae</taxon>
        <taxon>rosids</taxon>
        <taxon>malvids</taxon>
        <taxon>Malvales</taxon>
        <taxon>Malvaceae</taxon>
        <taxon>Malvoideae</taxon>
        <taxon>Gossypium</taxon>
    </lineage>
</organism>